<protein>
    <submittedName>
        <fullName evidence="1">Uncharacterized protein</fullName>
    </submittedName>
</protein>
<keyword evidence="2" id="KW-1185">Reference proteome</keyword>
<name>A0ABC8TIC6_9AQUA</name>
<accession>A0ABC8TIC6</accession>
<comment type="caution">
    <text evidence="1">The sequence shown here is derived from an EMBL/GenBank/DDBJ whole genome shotgun (WGS) entry which is preliminary data.</text>
</comment>
<gene>
    <name evidence="1" type="ORF">ILEXP_LOCUS37178</name>
</gene>
<dbReference type="AlphaFoldDB" id="A0ABC8TIC6"/>
<sequence length="107" mass="12007">MEALVLFTFIMRNGVYSMPFTPLGILASSWRHVTIFIVQFQFLRILRRDLSGVFFDFWGENLSWLRVLCLNSSPAVISCFLILSAIDLSGADLQLGSIEPCLSGQTS</sequence>
<reference evidence="1 2" key="1">
    <citation type="submission" date="2024-02" db="EMBL/GenBank/DDBJ databases">
        <authorList>
            <person name="Vignale AGUSTIN F."/>
            <person name="Sosa J E."/>
            <person name="Modenutti C."/>
        </authorList>
    </citation>
    <scope>NUCLEOTIDE SEQUENCE [LARGE SCALE GENOMIC DNA]</scope>
</reference>
<evidence type="ECO:0000313" key="2">
    <source>
        <dbReference type="Proteomes" id="UP001642360"/>
    </source>
</evidence>
<evidence type="ECO:0000313" key="1">
    <source>
        <dbReference type="EMBL" id="CAK9167862.1"/>
    </source>
</evidence>
<dbReference type="Proteomes" id="UP001642360">
    <property type="component" value="Unassembled WGS sequence"/>
</dbReference>
<organism evidence="1 2">
    <name type="scientific">Ilex paraguariensis</name>
    <name type="common">yerba mate</name>
    <dbReference type="NCBI Taxonomy" id="185542"/>
    <lineage>
        <taxon>Eukaryota</taxon>
        <taxon>Viridiplantae</taxon>
        <taxon>Streptophyta</taxon>
        <taxon>Embryophyta</taxon>
        <taxon>Tracheophyta</taxon>
        <taxon>Spermatophyta</taxon>
        <taxon>Magnoliopsida</taxon>
        <taxon>eudicotyledons</taxon>
        <taxon>Gunneridae</taxon>
        <taxon>Pentapetalae</taxon>
        <taxon>asterids</taxon>
        <taxon>campanulids</taxon>
        <taxon>Aquifoliales</taxon>
        <taxon>Aquifoliaceae</taxon>
        <taxon>Ilex</taxon>
    </lineage>
</organism>
<proteinExistence type="predicted"/>
<dbReference type="EMBL" id="CAUOFW020004947">
    <property type="protein sequence ID" value="CAK9167862.1"/>
    <property type="molecule type" value="Genomic_DNA"/>
</dbReference>